<organism evidence="4 5">
    <name type="scientific">Paramuricea clavata</name>
    <name type="common">Red gorgonian</name>
    <name type="synonym">Violescent sea-whip</name>
    <dbReference type="NCBI Taxonomy" id="317549"/>
    <lineage>
        <taxon>Eukaryota</taxon>
        <taxon>Metazoa</taxon>
        <taxon>Cnidaria</taxon>
        <taxon>Anthozoa</taxon>
        <taxon>Octocorallia</taxon>
        <taxon>Malacalcyonacea</taxon>
        <taxon>Plexauridae</taxon>
        <taxon>Paramuricea</taxon>
    </lineage>
</organism>
<dbReference type="Gene3D" id="1.10.443.10">
    <property type="entry name" value="Intergrase catalytic core"/>
    <property type="match status" value="1"/>
</dbReference>
<dbReference type="Proteomes" id="UP001152795">
    <property type="component" value="Unassembled WGS sequence"/>
</dbReference>
<reference evidence="4" key="1">
    <citation type="submission" date="2020-04" db="EMBL/GenBank/DDBJ databases">
        <authorList>
            <person name="Alioto T."/>
            <person name="Alioto T."/>
            <person name="Gomez Garrido J."/>
        </authorList>
    </citation>
    <scope>NUCLEOTIDE SEQUENCE</scope>
    <source>
        <strain evidence="4">A484AB</strain>
    </source>
</reference>
<gene>
    <name evidence="4" type="ORF">PACLA_8A083777</name>
</gene>
<feature type="compositionally biased region" description="Acidic residues" evidence="3">
    <location>
        <begin position="498"/>
        <end position="511"/>
    </location>
</feature>
<dbReference type="InterPro" id="IPR013762">
    <property type="entry name" value="Integrase-like_cat_sf"/>
</dbReference>
<keyword evidence="1" id="KW-0238">DNA-binding</keyword>
<dbReference type="InterPro" id="IPR011010">
    <property type="entry name" value="DNA_brk_join_enz"/>
</dbReference>
<evidence type="ECO:0000313" key="5">
    <source>
        <dbReference type="Proteomes" id="UP001152795"/>
    </source>
</evidence>
<feature type="compositionally biased region" description="Acidic residues" evidence="3">
    <location>
        <begin position="468"/>
        <end position="483"/>
    </location>
</feature>
<dbReference type="EMBL" id="CACRXK020013260">
    <property type="protein sequence ID" value="CAB4024829.1"/>
    <property type="molecule type" value="Genomic_DNA"/>
</dbReference>
<dbReference type="SUPFAM" id="SSF56349">
    <property type="entry name" value="DNA breaking-rejoining enzymes"/>
    <property type="match status" value="1"/>
</dbReference>
<dbReference type="GO" id="GO:0015074">
    <property type="term" value="P:DNA integration"/>
    <property type="evidence" value="ECO:0007669"/>
    <property type="project" value="InterPro"/>
</dbReference>
<dbReference type="PANTHER" id="PTHR30349">
    <property type="entry name" value="PHAGE INTEGRASE-RELATED"/>
    <property type="match status" value="1"/>
</dbReference>
<evidence type="ECO:0000313" key="4">
    <source>
        <dbReference type="EMBL" id="CAB4024829.1"/>
    </source>
</evidence>
<dbReference type="InterPro" id="IPR050090">
    <property type="entry name" value="Tyrosine_recombinase_XerCD"/>
</dbReference>
<accession>A0A6S7KX39</accession>
<protein>
    <submittedName>
        <fullName evidence="4">Neurofilament medium polypeptide</fullName>
    </submittedName>
</protein>
<dbReference type="AlphaFoldDB" id="A0A6S7KX39"/>
<comment type="caution">
    <text evidence="4">The sequence shown here is derived from an EMBL/GenBank/DDBJ whole genome shotgun (WGS) entry which is preliminary data.</text>
</comment>
<keyword evidence="5" id="KW-1185">Reference proteome</keyword>
<feature type="region of interest" description="Disordered" evidence="3">
    <location>
        <begin position="400"/>
        <end position="552"/>
    </location>
</feature>
<sequence length="619" mass="69531">MVIEFIDSENPSLTLLMSKCTIRDKWLTEFEKVKQPGTVKSYLGTLNQFYLFIQVECADKFEALNVSQPDLISLANQVKLWVRSYRKLSQDRFWEKRVEDLANKKTPEDIRKFDSFGVARTAVKTIGEFNEQDQLLTQVEYTNVRDYLLTVICINNGSRSGSLANMTLEEFKQATMEEGCYVVRVKKHKTFTTHGPVNVVLHPTLHKYVEIFISKMRNCLPDTNLDTKETVFLNWKGCEMYSSHVGSQIGSCWGKEASTGGATSFRKAAVSAVHETNKEIRGDLANLMVHNRATADKYYLLEDKGKTAVRTSKELSRIMRDAHCTKTRNYTSGEPSTSSCVQVAVVTHRHKWKKDESAAVATLFATNIQNHSISLEEVRNVSKDHVILSKISTSKIRDKRRSLFTQNDPDDPEELPSLPKECETPEERLERFGIPPAAGLRGNGHHNVTNVDDTNGDNTNGKDKNGDDDKEDDNDGDDNDDHDNDDHDKDDHGKDDDYNGDDANDDDDNSDDSSSCNKNGNSNGGPVQRHKIPSVVPGSTTSNASGKSKLFTSEENAEFQNLFKDLINSKKQILSSLIVSRLNGNSKLAHLVEKCSKQQLADKVRTERKIAASHRGKTR</sequence>
<evidence type="ECO:0000256" key="1">
    <source>
        <dbReference type="ARBA" id="ARBA00023125"/>
    </source>
</evidence>
<feature type="compositionally biased region" description="Low complexity" evidence="3">
    <location>
        <begin position="512"/>
        <end position="525"/>
    </location>
</feature>
<evidence type="ECO:0000256" key="2">
    <source>
        <dbReference type="ARBA" id="ARBA00023172"/>
    </source>
</evidence>
<proteinExistence type="predicted"/>
<dbReference type="GO" id="GO:0006310">
    <property type="term" value="P:DNA recombination"/>
    <property type="evidence" value="ECO:0007669"/>
    <property type="project" value="UniProtKB-KW"/>
</dbReference>
<dbReference type="OrthoDB" id="5990091at2759"/>
<feature type="compositionally biased region" description="Basic and acidic residues" evidence="3">
    <location>
        <begin position="420"/>
        <end position="431"/>
    </location>
</feature>
<name>A0A6S7KX39_PARCT</name>
<dbReference type="PANTHER" id="PTHR30349:SF41">
    <property type="entry name" value="INTEGRASE_RECOMBINASE PROTEIN MJ0367-RELATED"/>
    <property type="match status" value="1"/>
</dbReference>
<feature type="compositionally biased region" description="Polar residues" evidence="3">
    <location>
        <begin position="537"/>
        <end position="552"/>
    </location>
</feature>
<dbReference type="GO" id="GO:0003677">
    <property type="term" value="F:DNA binding"/>
    <property type="evidence" value="ECO:0007669"/>
    <property type="project" value="UniProtKB-KW"/>
</dbReference>
<feature type="compositionally biased region" description="Basic and acidic residues" evidence="3">
    <location>
        <begin position="484"/>
        <end position="497"/>
    </location>
</feature>
<keyword evidence="2" id="KW-0233">DNA recombination</keyword>
<evidence type="ECO:0000256" key="3">
    <source>
        <dbReference type="SAM" id="MobiDB-lite"/>
    </source>
</evidence>